<evidence type="ECO:0000256" key="3">
    <source>
        <dbReference type="RuleBase" id="RU361268"/>
    </source>
</evidence>
<dbReference type="EMBL" id="NDIQ01000021">
    <property type="protein sequence ID" value="PRT55220.1"/>
    <property type="molecule type" value="Genomic_DNA"/>
</dbReference>
<dbReference type="GO" id="GO:0034456">
    <property type="term" value="C:UTP-C complex"/>
    <property type="evidence" value="ECO:0007669"/>
    <property type="project" value="TreeGrafter"/>
</dbReference>
<gene>
    <name evidence="4" type="ORF">B9G98_02840</name>
</gene>
<organism evidence="4 5">
    <name type="scientific">Wickerhamiella sorbophila</name>
    <dbReference type="NCBI Taxonomy" id="45607"/>
    <lineage>
        <taxon>Eukaryota</taxon>
        <taxon>Fungi</taxon>
        <taxon>Dikarya</taxon>
        <taxon>Ascomycota</taxon>
        <taxon>Saccharomycotina</taxon>
        <taxon>Dipodascomycetes</taxon>
        <taxon>Dipodascales</taxon>
        <taxon>Trichomonascaceae</taxon>
        <taxon>Wickerhamiella</taxon>
    </lineage>
</organism>
<keyword evidence="5" id="KW-1185">Reference proteome</keyword>
<dbReference type="Gene3D" id="2.20.25.20">
    <property type="match status" value="1"/>
</dbReference>
<comment type="caution">
    <text evidence="4">The sequence shown here is derived from an EMBL/GenBank/DDBJ whole genome shotgun (WGS) entry which is preliminary data.</text>
</comment>
<dbReference type="InterPro" id="IPR016149">
    <property type="entry name" value="Casein_kin_II_reg-sub_N"/>
</dbReference>
<dbReference type="PROSITE" id="PS01101">
    <property type="entry name" value="CK2_BETA"/>
    <property type="match status" value="1"/>
</dbReference>
<evidence type="ECO:0000256" key="1">
    <source>
        <dbReference type="ARBA" id="ARBA00006941"/>
    </source>
</evidence>
<dbReference type="PANTHER" id="PTHR11740:SF39">
    <property type="entry name" value="CASEIN KINASE II SUBUNIT BETA"/>
    <property type="match status" value="1"/>
</dbReference>
<dbReference type="OrthoDB" id="3971593at2759"/>
<proteinExistence type="inferred from homology"/>
<dbReference type="Proteomes" id="UP000238350">
    <property type="component" value="Unassembled WGS sequence"/>
</dbReference>
<dbReference type="GO" id="GO:0005956">
    <property type="term" value="C:protein kinase CK2 complex"/>
    <property type="evidence" value="ECO:0007669"/>
    <property type="project" value="UniProtKB-UniRule"/>
</dbReference>
<accession>A0A2T0FJQ8</accession>
<evidence type="ECO:0000313" key="4">
    <source>
        <dbReference type="EMBL" id="PRT55220.1"/>
    </source>
</evidence>
<dbReference type="FunFam" id="1.10.1820.10:FF:000005">
    <property type="entry name" value="Casein kinase II subunit beta"/>
    <property type="match status" value="1"/>
</dbReference>
<dbReference type="GO" id="GO:0030291">
    <property type="term" value="F:protein serine/threonine kinase inhibitor activity"/>
    <property type="evidence" value="ECO:0007669"/>
    <property type="project" value="UniProtKB-ARBA"/>
</dbReference>
<dbReference type="InterPro" id="IPR035991">
    <property type="entry name" value="Casein_kinase_II_beta-like"/>
</dbReference>
<dbReference type="GO" id="GO:0006359">
    <property type="term" value="P:regulation of transcription by RNA polymerase III"/>
    <property type="evidence" value="ECO:0007669"/>
    <property type="project" value="TreeGrafter"/>
</dbReference>
<name>A0A2T0FJQ8_9ASCO</name>
<dbReference type="Pfam" id="PF01214">
    <property type="entry name" value="CK_II_beta"/>
    <property type="match status" value="1"/>
</dbReference>
<dbReference type="AlphaFoldDB" id="A0A2T0FJQ8"/>
<evidence type="ECO:0000256" key="2">
    <source>
        <dbReference type="ARBA" id="ARBA00045899"/>
    </source>
</evidence>
<dbReference type="GO" id="GO:0016301">
    <property type="term" value="F:kinase activity"/>
    <property type="evidence" value="ECO:0007669"/>
    <property type="project" value="UniProtKB-KW"/>
</dbReference>
<sequence length="221" mass="25455">MEMETDLEDTWIANFLGTKGNEYFCEVDPEFILDRFNLTGLNADVPNIHDAIDVVTGSSDVNMDGLNAEEEQQLDASARHLYCLVHARFILTTRGLYKMMLKYQEGDFGRCPRALCRSHILLPIGLQDVPNISSVKLYCPKCEDIYNPKSSRHANIDGAYFGTSFPGMFFQVYPKLLPRHSEEQFCLKIFGFKIHDHAEHCRWQQKQRDELEKRIADKPTS</sequence>
<dbReference type="SUPFAM" id="SSF57798">
    <property type="entry name" value="Casein kinase II beta subunit"/>
    <property type="match status" value="1"/>
</dbReference>
<dbReference type="PANTHER" id="PTHR11740">
    <property type="entry name" value="CASEIN KINASE II SUBUNIT BETA"/>
    <property type="match status" value="1"/>
</dbReference>
<keyword evidence="4" id="KW-0418">Kinase</keyword>
<comment type="function">
    <text evidence="2 3">Regulatory subunit of casein kinase II/CK2. As part of the kinase complex regulates the basal catalytic activity of the alpha subunit a constitutively active serine/threonine-protein kinase that phosphorylates a large number of substrates containing acidic residues C-terminal to the phosphorylated serine or threonine.</text>
</comment>
<evidence type="ECO:0000313" key="5">
    <source>
        <dbReference type="Proteomes" id="UP000238350"/>
    </source>
</evidence>
<comment type="similarity">
    <text evidence="1 3">Belongs to the casein kinase 2 subunit beta family.</text>
</comment>
<dbReference type="Gene3D" id="1.10.1820.10">
    <property type="entry name" value="protein kinase ck2 holoenzyme, chain C, domain 1"/>
    <property type="match status" value="1"/>
</dbReference>
<dbReference type="GeneID" id="36516588"/>
<comment type="subunit">
    <text evidence="3">Tetramer of two alpha and two beta subunits.</text>
</comment>
<dbReference type="SMART" id="SM01085">
    <property type="entry name" value="CK_II_beta"/>
    <property type="match status" value="1"/>
</dbReference>
<dbReference type="STRING" id="45607.A0A2T0FJQ8"/>
<protein>
    <recommendedName>
        <fullName evidence="3">Casein kinase II subunit beta</fullName>
        <shortName evidence="3">CK II beta</shortName>
    </recommendedName>
</protein>
<dbReference type="FunFam" id="2.20.25.20:FF:000001">
    <property type="entry name" value="Casein kinase II subunit beta"/>
    <property type="match status" value="1"/>
</dbReference>
<reference evidence="4 5" key="1">
    <citation type="submission" date="2017-04" db="EMBL/GenBank/DDBJ databases">
        <title>Genome sequencing of [Candida] sorbophila.</title>
        <authorList>
            <person name="Ahn J.O."/>
        </authorList>
    </citation>
    <scope>NUCLEOTIDE SEQUENCE [LARGE SCALE GENOMIC DNA]</scope>
    <source>
        <strain evidence="4 5">DS02</strain>
    </source>
</reference>
<keyword evidence="4" id="KW-0808">Transferase</keyword>
<dbReference type="GO" id="GO:0005737">
    <property type="term" value="C:cytoplasm"/>
    <property type="evidence" value="ECO:0007669"/>
    <property type="project" value="TreeGrafter"/>
</dbReference>
<dbReference type="PRINTS" id="PR00472">
    <property type="entry name" value="CASNKINASEII"/>
</dbReference>
<dbReference type="InterPro" id="IPR000704">
    <property type="entry name" value="Casein_kinase_II_reg-sub"/>
</dbReference>
<dbReference type="RefSeq" id="XP_024665165.1">
    <property type="nucleotide sequence ID" value="XM_024809397.1"/>
</dbReference>